<protein>
    <recommendedName>
        <fullName evidence="2">DUF7907 domain-containing protein</fullName>
    </recommendedName>
</protein>
<gene>
    <name evidence="3" type="ORF">P170DRAFT_354559</name>
</gene>
<feature type="signal peptide" evidence="1">
    <location>
        <begin position="1"/>
        <end position="16"/>
    </location>
</feature>
<dbReference type="VEuPathDB" id="FungiDB:P170DRAFT_354559"/>
<proteinExistence type="predicted"/>
<feature type="domain" description="DUF7907" evidence="2">
    <location>
        <begin position="26"/>
        <end position="166"/>
    </location>
</feature>
<evidence type="ECO:0000313" key="3">
    <source>
        <dbReference type="EMBL" id="PLB50628.1"/>
    </source>
</evidence>
<dbReference type="AlphaFoldDB" id="A0A2I2GCL5"/>
<organism evidence="3 4">
    <name type="scientific">Aspergillus steynii IBT 23096</name>
    <dbReference type="NCBI Taxonomy" id="1392250"/>
    <lineage>
        <taxon>Eukaryota</taxon>
        <taxon>Fungi</taxon>
        <taxon>Dikarya</taxon>
        <taxon>Ascomycota</taxon>
        <taxon>Pezizomycotina</taxon>
        <taxon>Eurotiomycetes</taxon>
        <taxon>Eurotiomycetidae</taxon>
        <taxon>Eurotiales</taxon>
        <taxon>Aspergillaceae</taxon>
        <taxon>Aspergillus</taxon>
        <taxon>Aspergillus subgen. Circumdati</taxon>
    </lineage>
</organism>
<sequence>MKLLSSLALLVSAVAANPVTRANSASDTFHLKTAGASETKHNDLYVYGYHTGAGFNDAVLTSDADTANTVFLNNTHAQFALDTPFPWGLNMPPQNNYAAWVPVEINTGYGTEGFTINGTGLQWSNQIFGGWLVCDWYHNAPQLFYLYRPYDATLPSSCSKVTLEVEHTS</sequence>
<dbReference type="GeneID" id="36551739"/>
<reference evidence="3 4" key="1">
    <citation type="submission" date="2016-12" db="EMBL/GenBank/DDBJ databases">
        <title>The genomes of Aspergillus section Nigri reveals drivers in fungal speciation.</title>
        <authorList>
            <consortium name="DOE Joint Genome Institute"/>
            <person name="Vesth T.C."/>
            <person name="Nybo J."/>
            <person name="Theobald S."/>
            <person name="Brandl J."/>
            <person name="Frisvad J.C."/>
            <person name="Nielsen K.F."/>
            <person name="Lyhne E.K."/>
            <person name="Kogle M.E."/>
            <person name="Kuo A."/>
            <person name="Riley R."/>
            <person name="Clum A."/>
            <person name="Nolan M."/>
            <person name="Lipzen A."/>
            <person name="Salamov A."/>
            <person name="Henrissat B."/>
            <person name="Wiebenga A."/>
            <person name="De Vries R.P."/>
            <person name="Grigoriev I.V."/>
            <person name="Mortensen U.H."/>
            <person name="Andersen M.R."/>
            <person name="Baker S.E."/>
        </authorList>
    </citation>
    <scope>NUCLEOTIDE SEQUENCE [LARGE SCALE GENOMIC DNA]</scope>
    <source>
        <strain evidence="3 4">IBT 23096</strain>
    </source>
</reference>
<dbReference type="STRING" id="1392250.A0A2I2GCL5"/>
<keyword evidence="4" id="KW-1185">Reference proteome</keyword>
<accession>A0A2I2GCL5</accession>
<evidence type="ECO:0000259" key="2">
    <source>
        <dbReference type="Pfam" id="PF25484"/>
    </source>
</evidence>
<evidence type="ECO:0000256" key="1">
    <source>
        <dbReference type="SAM" id="SignalP"/>
    </source>
</evidence>
<dbReference type="OrthoDB" id="3518533at2759"/>
<dbReference type="Proteomes" id="UP000234275">
    <property type="component" value="Unassembled WGS sequence"/>
</dbReference>
<dbReference type="RefSeq" id="XP_024705930.1">
    <property type="nucleotide sequence ID" value="XM_024844039.1"/>
</dbReference>
<comment type="caution">
    <text evidence="3">The sequence shown here is derived from an EMBL/GenBank/DDBJ whole genome shotgun (WGS) entry which is preliminary data.</text>
</comment>
<name>A0A2I2GCL5_9EURO</name>
<evidence type="ECO:0000313" key="4">
    <source>
        <dbReference type="Proteomes" id="UP000234275"/>
    </source>
</evidence>
<dbReference type="InterPro" id="IPR057229">
    <property type="entry name" value="DUF7907"/>
</dbReference>
<feature type="chain" id="PRO_5014129653" description="DUF7907 domain-containing protein" evidence="1">
    <location>
        <begin position="17"/>
        <end position="169"/>
    </location>
</feature>
<keyword evidence="1" id="KW-0732">Signal</keyword>
<dbReference type="EMBL" id="MSFO01000003">
    <property type="protein sequence ID" value="PLB50628.1"/>
    <property type="molecule type" value="Genomic_DNA"/>
</dbReference>
<dbReference type="Pfam" id="PF25484">
    <property type="entry name" value="DUF7907"/>
    <property type="match status" value="1"/>
</dbReference>